<dbReference type="RefSeq" id="WP_379939101.1">
    <property type="nucleotide sequence ID" value="NZ_JBHTIB010000002.1"/>
</dbReference>
<keyword evidence="6" id="KW-1185">Reference proteome</keyword>
<dbReference type="InterPro" id="IPR027385">
    <property type="entry name" value="Beta-barrel_OMP"/>
</dbReference>
<keyword evidence="1 3" id="KW-0732">Signal</keyword>
<evidence type="ECO:0000313" key="6">
    <source>
        <dbReference type="Proteomes" id="UP001597011"/>
    </source>
</evidence>
<sequence>MKKLKIMILVLLLACLKVSAQVKDISVTFSPALEYTFWDDYAGLEDGLLLGGKVGFGFGEYIELRATYMQALDLKTDFSDFGLANYSSDLFTSRDVKLTRIGGEFKANFGTKSMLNPYFTLGSGVQNIQLESQDKHEQIFASVGLGAKFNIGKRTVFAIEAKNTVYNFNAGSRLLTDVDKTTFSVTDADFTDEQLSNWSAMASLQFYLGGREPGTLTELDRAYLKSFSSGFSGIRLVLEPGLANIKFDDNSNFRDAWMLGGYLGFDFTDYIGVRGFYYQATKNEEISTDFEDLNMYGGEFRARLNQPNGVVPFISLGGGYLNTSSDYLGKNGNVVSGSYFASGGVGLNVPLVKGVMAYGSIKALLTSNTNEEDLQTPDQIQTHMMYDFGLKMVLGKKAESPRNVYNENLNTVLYEQQLANDAKISNLKAEYKTKIARLETDLKEAKANNDIEKAVEILEDKKATTEALKEVEAVQVAATKKSVESNKQATEKQVVAEKQVAVVKQVEAEKKIAGADNLGPVAVVKKQQVVEQEPLVQMTPLEFEMLIQRILNQVEYNQSAPTDLKYQPQDKKDEQIQFLRQRVEDLEKMILQTNTNTLKYNLKAGEVQPSVERYPSDNMSQLILNKLDELDRKIESNTEKIEKLPSENKADNVIIAPIEAKGELLEMEKNADSLSTGNLREDDAIRDVSKLTYRDVSAFAGIMFGNDTMPVGGVRVYFGNETSKILFVPEVFFAVSNPVSFGLSGNGILPFNINNSVVKPYAGAGIGFINIEGNAKVNANLIIGADTNLLNGKLFVDFTTRNFFDYNQIAVGYKFNL</sequence>
<name>A0ABW3BNJ9_9FLAO</name>
<feature type="coiled-coil region" evidence="2">
    <location>
        <begin position="569"/>
        <end position="596"/>
    </location>
</feature>
<keyword evidence="2" id="KW-0175">Coiled coil</keyword>
<comment type="caution">
    <text evidence="5">The sequence shown here is derived from an EMBL/GenBank/DDBJ whole genome shotgun (WGS) entry which is preliminary data.</text>
</comment>
<dbReference type="EMBL" id="JBHTIB010000002">
    <property type="protein sequence ID" value="MFD0834656.1"/>
    <property type="molecule type" value="Genomic_DNA"/>
</dbReference>
<evidence type="ECO:0000256" key="1">
    <source>
        <dbReference type="ARBA" id="ARBA00022729"/>
    </source>
</evidence>
<organism evidence="5 6">
    <name type="scientific">Mariniflexile aquimaris</name>
    <dbReference type="NCBI Taxonomy" id="881009"/>
    <lineage>
        <taxon>Bacteria</taxon>
        <taxon>Pseudomonadati</taxon>
        <taxon>Bacteroidota</taxon>
        <taxon>Flavobacteriia</taxon>
        <taxon>Flavobacteriales</taxon>
        <taxon>Flavobacteriaceae</taxon>
        <taxon>Mariniflexile</taxon>
    </lineage>
</organism>
<accession>A0ABW3BNJ9</accession>
<dbReference type="InterPro" id="IPR011250">
    <property type="entry name" value="OMP/PagP_B-barrel"/>
</dbReference>
<protein>
    <submittedName>
        <fullName evidence="5">Outer membrane beta-barrel protein</fullName>
    </submittedName>
</protein>
<evidence type="ECO:0000313" key="5">
    <source>
        <dbReference type="EMBL" id="MFD0834656.1"/>
    </source>
</evidence>
<gene>
    <name evidence="5" type="ORF">ACFQ0I_02685</name>
</gene>
<dbReference type="SUPFAM" id="SSF56925">
    <property type="entry name" value="OMPA-like"/>
    <property type="match status" value="2"/>
</dbReference>
<feature type="coiled-coil region" evidence="2">
    <location>
        <begin position="428"/>
        <end position="468"/>
    </location>
</feature>
<dbReference type="Proteomes" id="UP001597011">
    <property type="component" value="Unassembled WGS sequence"/>
</dbReference>
<evidence type="ECO:0000259" key="4">
    <source>
        <dbReference type="Pfam" id="PF13505"/>
    </source>
</evidence>
<evidence type="ECO:0000256" key="2">
    <source>
        <dbReference type="SAM" id="Coils"/>
    </source>
</evidence>
<reference evidence="6" key="1">
    <citation type="journal article" date="2019" name="Int. J. Syst. Evol. Microbiol.">
        <title>The Global Catalogue of Microorganisms (GCM) 10K type strain sequencing project: providing services to taxonomists for standard genome sequencing and annotation.</title>
        <authorList>
            <consortium name="The Broad Institute Genomics Platform"/>
            <consortium name="The Broad Institute Genome Sequencing Center for Infectious Disease"/>
            <person name="Wu L."/>
            <person name="Ma J."/>
        </authorList>
    </citation>
    <scope>NUCLEOTIDE SEQUENCE [LARGE SCALE GENOMIC DNA]</scope>
    <source>
        <strain evidence="6">CCUG 60529</strain>
    </source>
</reference>
<feature type="domain" description="Outer membrane protein beta-barrel" evidence="4">
    <location>
        <begin position="235"/>
        <end position="388"/>
    </location>
</feature>
<feature type="chain" id="PRO_5046282024" evidence="3">
    <location>
        <begin position="21"/>
        <end position="817"/>
    </location>
</feature>
<dbReference type="Pfam" id="PF13505">
    <property type="entry name" value="OMP_b-brl"/>
    <property type="match status" value="1"/>
</dbReference>
<evidence type="ECO:0000256" key="3">
    <source>
        <dbReference type="SAM" id="SignalP"/>
    </source>
</evidence>
<feature type="signal peptide" evidence="3">
    <location>
        <begin position="1"/>
        <end position="20"/>
    </location>
</feature>
<proteinExistence type="predicted"/>
<dbReference type="Gene3D" id="2.40.160.20">
    <property type="match status" value="2"/>
</dbReference>